<evidence type="ECO:0000256" key="4">
    <source>
        <dbReference type="ARBA" id="ARBA00023098"/>
    </source>
</evidence>
<evidence type="ECO:0000313" key="8">
    <source>
        <dbReference type="EMBL" id="RPA83609.1"/>
    </source>
</evidence>
<dbReference type="GO" id="GO:0004300">
    <property type="term" value="F:enoyl-CoA hydratase activity"/>
    <property type="evidence" value="ECO:0007669"/>
    <property type="project" value="UniProtKB-EC"/>
</dbReference>
<evidence type="ECO:0000313" key="9">
    <source>
        <dbReference type="Proteomes" id="UP000275078"/>
    </source>
</evidence>
<evidence type="ECO:0000256" key="6">
    <source>
        <dbReference type="ARBA" id="ARBA00073937"/>
    </source>
</evidence>
<sequence length="289" mass="31014">MLFKLSARALPIARPTPFLSRRFLATMENAPAYENIIVDTPRPGVGLVTLNRPKALNALNSPLFKELNAALANFQSDASIGAIVITGSNRAFAAGADIKEMASKTFSEAYNADFLATWSQLTTITKPIIAAVNGFALGGGCELALMTDIIYAGPKAVFGQPEIKLGVIPGAGGSQRLTKLVGKSRAMEAVLTGRNIDVEEAEKWGITAKRFDTPEGCVEGALDTAELIAGYSKIAVKAAKEVVNVSEETSLAEGVRFERRVFHGLFATQDQKIGMKAFVEKVKPEWKHE</sequence>
<keyword evidence="9" id="KW-1185">Reference proteome</keyword>
<dbReference type="FunFam" id="3.90.226.10:FF:000019">
    <property type="entry name" value="Enoyl-CoA hydratase, mitochondrial"/>
    <property type="match status" value="1"/>
</dbReference>
<comment type="similarity">
    <text evidence="1 7">Belongs to the enoyl-CoA hydratase/isomerase family.</text>
</comment>
<accession>A0A3N4IBZ5</accession>
<dbReference type="Proteomes" id="UP000275078">
    <property type="component" value="Unassembled WGS sequence"/>
</dbReference>
<dbReference type="Gene3D" id="1.10.12.10">
    <property type="entry name" value="Lyase 2-enoyl-coa Hydratase, Chain A, domain 2"/>
    <property type="match status" value="1"/>
</dbReference>
<dbReference type="PANTHER" id="PTHR11941:SF54">
    <property type="entry name" value="ENOYL-COA HYDRATASE, MITOCHONDRIAL"/>
    <property type="match status" value="1"/>
</dbReference>
<dbReference type="CDD" id="cd06558">
    <property type="entry name" value="crotonase-like"/>
    <property type="match status" value="1"/>
</dbReference>
<dbReference type="AlphaFoldDB" id="A0A3N4IBZ5"/>
<dbReference type="Pfam" id="PF00378">
    <property type="entry name" value="ECH_1"/>
    <property type="match status" value="1"/>
</dbReference>
<dbReference type="InterPro" id="IPR018376">
    <property type="entry name" value="Enoyl-CoA_hyd/isom_CS"/>
</dbReference>
<dbReference type="InterPro" id="IPR001753">
    <property type="entry name" value="Enoyl-CoA_hydra/iso"/>
</dbReference>
<evidence type="ECO:0000256" key="1">
    <source>
        <dbReference type="ARBA" id="ARBA00005254"/>
    </source>
</evidence>
<dbReference type="SUPFAM" id="SSF52096">
    <property type="entry name" value="ClpP/crotonase"/>
    <property type="match status" value="1"/>
</dbReference>
<reference evidence="8 9" key="1">
    <citation type="journal article" date="2018" name="Nat. Ecol. Evol.">
        <title>Pezizomycetes genomes reveal the molecular basis of ectomycorrhizal truffle lifestyle.</title>
        <authorList>
            <person name="Murat C."/>
            <person name="Payen T."/>
            <person name="Noel B."/>
            <person name="Kuo A."/>
            <person name="Morin E."/>
            <person name="Chen J."/>
            <person name="Kohler A."/>
            <person name="Krizsan K."/>
            <person name="Balestrini R."/>
            <person name="Da Silva C."/>
            <person name="Montanini B."/>
            <person name="Hainaut M."/>
            <person name="Levati E."/>
            <person name="Barry K.W."/>
            <person name="Belfiori B."/>
            <person name="Cichocki N."/>
            <person name="Clum A."/>
            <person name="Dockter R.B."/>
            <person name="Fauchery L."/>
            <person name="Guy J."/>
            <person name="Iotti M."/>
            <person name="Le Tacon F."/>
            <person name="Lindquist E.A."/>
            <person name="Lipzen A."/>
            <person name="Malagnac F."/>
            <person name="Mello A."/>
            <person name="Molinier V."/>
            <person name="Miyauchi S."/>
            <person name="Poulain J."/>
            <person name="Riccioni C."/>
            <person name="Rubini A."/>
            <person name="Sitrit Y."/>
            <person name="Splivallo R."/>
            <person name="Traeger S."/>
            <person name="Wang M."/>
            <person name="Zifcakova L."/>
            <person name="Wipf D."/>
            <person name="Zambonelli A."/>
            <person name="Paolocci F."/>
            <person name="Nowrousian M."/>
            <person name="Ottonello S."/>
            <person name="Baldrian P."/>
            <person name="Spatafora J.W."/>
            <person name="Henrissat B."/>
            <person name="Nagy L.G."/>
            <person name="Aury J.M."/>
            <person name="Wincker P."/>
            <person name="Grigoriev I.V."/>
            <person name="Bonfante P."/>
            <person name="Martin F.M."/>
        </authorList>
    </citation>
    <scope>NUCLEOTIDE SEQUENCE [LARGE SCALE GENOMIC DNA]</scope>
    <source>
        <strain evidence="8 9">RN42</strain>
    </source>
</reference>
<dbReference type="InterPro" id="IPR014748">
    <property type="entry name" value="Enoyl-CoA_hydra_C"/>
</dbReference>
<gene>
    <name evidence="8" type="ORF">BJ508DRAFT_413284</name>
</gene>
<organism evidence="8 9">
    <name type="scientific">Ascobolus immersus RN42</name>
    <dbReference type="NCBI Taxonomy" id="1160509"/>
    <lineage>
        <taxon>Eukaryota</taxon>
        <taxon>Fungi</taxon>
        <taxon>Dikarya</taxon>
        <taxon>Ascomycota</taxon>
        <taxon>Pezizomycotina</taxon>
        <taxon>Pezizomycetes</taxon>
        <taxon>Pezizales</taxon>
        <taxon>Ascobolaceae</taxon>
        <taxon>Ascobolus</taxon>
    </lineage>
</organism>
<dbReference type="PROSITE" id="PS00166">
    <property type="entry name" value="ENOYL_COA_HYDRATASE"/>
    <property type="match status" value="1"/>
</dbReference>
<dbReference type="InterPro" id="IPR029045">
    <property type="entry name" value="ClpP/crotonase-like_dom_sf"/>
</dbReference>
<name>A0A3N4IBZ5_ASCIM</name>
<keyword evidence="5" id="KW-0456">Lyase</keyword>
<proteinExistence type="inferred from homology"/>
<evidence type="ECO:0000256" key="2">
    <source>
        <dbReference type="ARBA" id="ARBA00012076"/>
    </source>
</evidence>
<dbReference type="PANTHER" id="PTHR11941">
    <property type="entry name" value="ENOYL-COA HYDRATASE-RELATED"/>
    <property type="match status" value="1"/>
</dbReference>
<dbReference type="Gene3D" id="3.90.226.10">
    <property type="entry name" value="2-enoyl-CoA Hydratase, Chain A, domain 1"/>
    <property type="match status" value="1"/>
</dbReference>
<dbReference type="EMBL" id="ML119663">
    <property type="protein sequence ID" value="RPA83609.1"/>
    <property type="molecule type" value="Genomic_DNA"/>
</dbReference>
<dbReference type="EC" id="4.2.1.17" evidence="2"/>
<dbReference type="GO" id="GO:0006635">
    <property type="term" value="P:fatty acid beta-oxidation"/>
    <property type="evidence" value="ECO:0007669"/>
    <property type="project" value="TreeGrafter"/>
</dbReference>
<dbReference type="OrthoDB" id="2018133at2759"/>
<protein>
    <recommendedName>
        <fullName evidence="6">Probable enoyl-CoA hydratase, mitochondrial</fullName>
        <ecNumber evidence="2">4.2.1.17</ecNumber>
    </recommendedName>
</protein>
<dbReference type="STRING" id="1160509.A0A3N4IBZ5"/>
<keyword evidence="4" id="KW-0443">Lipid metabolism</keyword>
<evidence type="ECO:0000256" key="5">
    <source>
        <dbReference type="ARBA" id="ARBA00023239"/>
    </source>
</evidence>
<keyword evidence="3" id="KW-0276">Fatty acid metabolism</keyword>
<evidence type="ECO:0000256" key="3">
    <source>
        <dbReference type="ARBA" id="ARBA00022832"/>
    </source>
</evidence>
<dbReference type="GO" id="GO:0005739">
    <property type="term" value="C:mitochondrion"/>
    <property type="evidence" value="ECO:0007669"/>
    <property type="project" value="TreeGrafter"/>
</dbReference>
<dbReference type="FunFam" id="1.10.12.10:FF:000001">
    <property type="entry name" value="Probable enoyl-CoA hydratase, mitochondrial"/>
    <property type="match status" value="1"/>
</dbReference>
<evidence type="ECO:0000256" key="7">
    <source>
        <dbReference type="RuleBase" id="RU003707"/>
    </source>
</evidence>